<name>A0A9J7DJ20_MUSDO</name>
<dbReference type="Proteomes" id="UP001652621">
    <property type="component" value="Unplaced"/>
</dbReference>
<keyword evidence="1" id="KW-0732">Signal</keyword>
<sequence length="271" mass="31172">MGISIGSHIFLILLLCGSIGGDNFLGNSTSSHSEAVMAKRQKRFLAFEKGSSFTLQGNTAKSIISGTPRGLNEIFEYTLVYDLPTGLDLFKHEYAAVRTSVTTTRPIIPWDAAESWSPMRNGHNNSNRKYEKCPRRQWLEFRDQTWQMCLRRTKRVVAVPQLTTSQRMFYDIIEKWSQIHGFLPRYCFMRTLCEARHFLLPYGCSLMHDIIHVFMRHTTPWARHHHTFGQVLRQHQTINECAALYGPHCRLSLLQVVTKLAHGSKIAGFMV</sequence>
<dbReference type="PANTHER" id="PTHR21253">
    <property type="entry name" value="F-BOX ONLY PROTEIN 11-RELATED"/>
    <property type="match status" value="1"/>
</dbReference>
<dbReference type="InterPro" id="IPR006631">
    <property type="entry name" value="DM4_12"/>
</dbReference>
<dbReference type="RefSeq" id="XP_019893912.1">
    <property type="nucleotide sequence ID" value="XM_020038353.2"/>
</dbReference>
<dbReference type="VEuPathDB" id="VectorBase:MDOMA2_013023"/>
<organism evidence="2 3">
    <name type="scientific">Musca domestica</name>
    <name type="common">House fly</name>
    <dbReference type="NCBI Taxonomy" id="7370"/>
    <lineage>
        <taxon>Eukaryota</taxon>
        <taxon>Metazoa</taxon>
        <taxon>Ecdysozoa</taxon>
        <taxon>Arthropoda</taxon>
        <taxon>Hexapoda</taxon>
        <taxon>Insecta</taxon>
        <taxon>Pterygota</taxon>
        <taxon>Neoptera</taxon>
        <taxon>Endopterygota</taxon>
        <taxon>Diptera</taxon>
        <taxon>Brachycera</taxon>
        <taxon>Muscomorpha</taxon>
        <taxon>Muscoidea</taxon>
        <taxon>Muscidae</taxon>
        <taxon>Musca</taxon>
    </lineage>
</organism>
<dbReference type="OrthoDB" id="8180611at2759"/>
<protein>
    <submittedName>
        <fullName evidence="3">Uncharacterized protein LOC101901039 isoform X2</fullName>
    </submittedName>
</protein>
<dbReference type="AlphaFoldDB" id="A0A9J7DJ20"/>
<evidence type="ECO:0000313" key="3">
    <source>
        <dbReference type="RefSeq" id="XP_019893912.1"/>
    </source>
</evidence>
<reference evidence="3" key="1">
    <citation type="submission" date="2025-08" db="UniProtKB">
        <authorList>
            <consortium name="RefSeq"/>
        </authorList>
    </citation>
    <scope>IDENTIFICATION</scope>
    <source>
        <strain evidence="3">Aabys</strain>
        <tissue evidence="3">Whole body</tissue>
    </source>
</reference>
<evidence type="ECO:0000313" key="2">
    <source>
        <dbReference type="Proteomes" id="UP001652621"/>
    </source>
</evidence>
<dbReference type="GeneID" id="101901039"/>
<dbReference type="Pfam" id="PF07841">
    <property type="entry name" value="DM4_12"/>
    <property type="match status" value="1"/>
</dbReference>
<proteinExistence type="predicted"/>
<accession>A0A9J7DJ20</accession>
<keyword evidence="2" id="KW-1185">Reference proteome</keyword>
<dbReference type="SMART" id="SM00718">
    <property type="entry name" value="DM4_12"/>
    <property type="match status" value="1"/>
</dbReference>
<evidence type="ECO:0000256" key="1">
    <source>
        <dbReference type="SAM" id="SignalP"/>
    </source>
</evidence>
<gene>
    <name evidence="3" type="primary">LOC101901039</name>
</gene>
<dbReference type="PANTHER" id="PTHR21253:SF0">
    <property type="entry name" value="F-BOX ONLY PROTEIN 11-RELATED"/>
    <property type="match status" value="1"/>
</dbReference>
<feature type="chain" id="PRO_5039889329" evidence="1">
    <location>
        <begin position="22"/>
        <end position="271"/>
    </location>
</feature>
<feature type="signal peptide" evidence="1">
    <location>
        <begin position="1"/>
        <end position="21"/>
    </location>
</feature>